<feature type="transmembrane region" description="Helical" evidence="5">
    <location>
        <begin position="64"/>
        <end position="86"/>
    </location>
</feature>
<dbReference type="Pfam" id="PF04241">
    <property type="entry name" value="DUF423"/>
    <property type="match status" value="1"/>
</dbReference>
<organism evidence="6 7">
    <name type="scientific">Cannabis sativa</name>
    <name type="common">Hemp</name>
    <name type="synonym">Marijuana</name>
    <dbReference type="NCBI Taxonomy" id="3483"/>
    <lineage>
        <taxon>Eukaryota</taxon>
        <taxon>Viridiplantae</taxon>
        <taxon>Streptophyta</taxon>
        <taxon>Embryophyta</taxon>
        <taxon>Tracheophyta</taxon>
        <taxon>Spermatophyta</taxon>
        <taxon>Magnoliopsida</taxon>
        <taxon>eudicotyledons</taxon>
        <taxon>Gunneridae</taxon>
        <taxon>Pentapetalae</taxon>
        <taxon>rosids</taxon>
        <taxon>fabids</taxon>
        <taxon>Rosales</taxon>
        <taxon>Cannabaceae</taxon>
        <taxon>Cannabis</taxon>
    </lineage>
</organism>
<proteinExistence type="predicted"/>
<protein>
    <submittedName>
        <fullName evidence="6">Uncharacterized protein</fullName>
    </submittedName>
</protein>
<dbReference type="Proteomes" id="UP000596661">
    <property type="component" value="Unassembled WGS sequence"/>
</dbReference>
<evidence type="ECO:0000256" key="2">
    <source>
        <dbReference type="ARBA" id="ARBA00022692"/>
    </source>
</evidence>
<dbReference type="PANTHER" id="PTHR43461:SF1">
    <property type="entry name" value="TRANSMEMBRANE PROTEIN 256"/>
    <property type="match status" value="1"/>
</dbReference>
<dbReference type="Gramene" id="evm.model.10.993">
    <property type="protein sequence ID" value="cds.evm.model.10.993"/>
    <property type="gene ID" value="evm.TU.10.993"/>
</dbReference>
<dbReference type="GO" id="GO:0016020">
    <property type="term" value="C:membrane"/>
    <property type="evidence" value="ECO:0007669"/>
    <property type="project" value="UniProtKB-SubCell"/>
</dbReference>
<keyword evidence="2 5" id="KW-0812">Transmembrane</keyword>
<keyword evidence="7" id="KW-1185">Reference proteome</keyword>
<comment type="subcellular location">
    <subcellularLocation>
        <location evidence="1">Membrane</location>
        <topology evidence="1">Multi-pass membrane protein</topology>
    </subcellularLocation>
</comment>
<dbReference type="EnsemblPlants" id="evm.model.10.993">
    <property type="protein sequence ID" value="cds.evm.model.10.993"/>
    <property type="gene ID" value="evm.TU.10.993"/>
</dbReference>
<dbReference type="InterPro" id="IPR006696">
    <property type="entry name" value="DUF423"/>
</dbReference>
<name>A0A803QRA5_CANSA</name>
<accession>A0A803QRA5</accession>
<keyword evidence="3 5" id="KW-1133">Transmembrane helix</keyword>
<evidence type="ECO:0000313" key="7">
    <source>
        <dbReference type="Proteomes" id="UP000596661"/>
    </source>
</evidence>
<dbReference type="PANTHER" id="PTHR43461">
    <property type="entry name" value="TRANSMEMBRANE PROTEIN 256"/>
    <property type="match status" value="1"/>
</dbReference>
<feature type="transmembrane region" description="Helical" evidence="5">
    <location>
        <begin position="6"/>
        <end position="26"/>
    </location>
</feature>
<evidence type="ECO:0000313" key="6">
    <source>
        <dbReference type="EnsemblPlants" id="cds.evm.model.10.993"/>
    </source>
</evidence>
<evidence type="ECO:0000256" key="1">
    <source>
        <dbReference type="ARBA" id="ARBA00004141"/>
    </source>
</evidence>
<feature type="transmembrane region" description="Helical" evidence="5">
    <location>
        <begin position="38"/>
        <end position="58"/>
    </location>
</feature>
<evidence type="ECO:0000256" key="3">
    <source>
        <dbReference type="ARBA" id="ARBA00022989"/>
    </source>
</evidence>
<dbReference type="EMBL" id="UZAU01000814">
    <property type="status" value="NOT_ANNOTATED_CDS"/>
    <property type="molecule type" value="Genomic_DNA"/>
</dbReference>
<dbReference type="AlphaFoldDB" id="A0A803QRA5"/>
<reference evidence="6" key="1">
    <citation type="submission" date="2021-03" db="UniProtKB">
        <authorList>
            <consortium name="EnsemblPlants"/>
        </authorList>
    </citation>
    <scope>IDENTIFICATION</scope>
</reference>
<evidence type="ECO:0000256" key="4">
    <source>
        <dbReference type="ARBA" id="ARBA00023136"/>
    </source>
</evidence>
<evidence type="ECO:0000256" key="5">
    <source>
        <dbReference type="SAM" id="Phobius"/>
    </source>
</evidence>
<sequence length="320" mass="35606">MDPLHWHKIAAISGVAAVGLGAYGAHAFKPQNAAYKEVWHTASLYHLVHTAALLAAPITKRPHVFGGLLSAGLVAFSGTCYAVALLEDRKYSTLAPFGQSINVRKFTLGFSSNTDMASKIEINSYLGFCELDMSNKFLSNPLLMSNSQVRDFEFIKDCNLRRLDGWKCKFLSQVGRKTPINSVICATPIYAMSTFLLLKGLCESLDKLVCNGMLVDIWHAPWISWLDWEHYQDAFNPRVQCRGITLHSTLLNHVGLWSFEALKAWFILSLVGSMMPLERWIVNPKRSSVTALREPFGREVVEAMVVKLIGDSALGRGQSL</sequence>
<keyword evidence="4 5" id="KW-0472">Membrane</keyword>